<dbReference type="Gene3D" id="3.40.50.1820">
    <property type="entry name" value="alpha/beta hydrolase"/>
    <property type="match status" value="1"/>
</dbReference>
<dbReference type="OrthoDB" id="3225429at2759"/>
<proteinExistence type="inferred from homology"/>
<keyword evidence="4" id="KW-0964">Secreted</keyword>
<dbReference type="SUPFAM" id="SSF53474">
    <property type="entry name" value="alpha/beta-Hydrolases"/>
    <property type="match status" value="1"/>
</dbReference>
<reference evidence="12" key="1">
    <citation type="journal article" date="2012" name="Science">
        <title>The Paleozoic origin of enzymatic lignin decomposition reconstructed from 31 fungal genomes.</title>
        <authorList>
            <person name="Floudas D."/>
            <person name="Binder M."/>
            <person name="Riley R."/>
            <person name="Barry K."/>
            <person name="Blanchette R.A."/>
            <person name="Henrissat B."/>
            <person name="Martinez A.T."/>
            <person name="Otillar R."/>
            <person name="Spatafora J.W."/>
            <person name="Yadav J.S."/>
            <person name="Aerts A."/>
            <person name="Benoit I."/>
            <person name="Boyd A."/>
            <person name="Carlson A."/>
            <person name="Copeland A."/>
            <person name="Coutinho P.M."/>
            <person name="de Vries R.P."/>
            <person name="Ferreira P."/>
            <person name="Findley K."/>
            <person name="Foster B."/>
            <person name="Gaskell J."/>
            <person name="Glotzer D."/>
            <person name="Gorecki P."/>
            <person name="Heitman J."/>
            <person name="Hesse C."/>
            <person name="Hori C."/>
            <person name="Igarashi K."/>
            <person name="Jurgens J.A."/>
            <person name="Kallen N."/>
            <person name="Kersten P."/>
            <person name="Kohler A."/>
            <person name="Kuees U."/>
            <person name="Kumar T.K.A."/>
            <person name="Kuo A."/>
            <person name="LaButti K."/>
            <person name="Larrondo L.F."/>
            <person name="Lindquist E."/>
            <person name="Ling A."/>
            <person name="Lombard V."/>
            <person name="Lucas S."/>
            <person name="Lundell T."/>
            <person name="Martin R."/>
            <person name="McLaughlin D.J."/>
            <person name="Morgenstern I."/>
            <person name="Morin E."/>
            <person name="Murat C."/>
            <person name="Nagy L.G."/>
            <person name="Nolan M."/>
            <person name="Ohm R.A."/>
            <person name="Patyshakuliyeva A."/>
            <person name="Rokas A."/>
            <person name="Ruiz-Duenas F.J."/>
            <person name="Sabat G."/>
            <person name="Salamov A."/>
            <person name="Samejima M."/>
            <person name="Schmutz J."/>
            <person name="Slot J.C."/>
            <person name="St John F."/>
            <person name="Stenlid J."/>
            <person name="Sun H."/>
            <person name="Sun S."/>
            <person name="Syed K."/>
            <person name="Tsang A."/>
            <person name="Wiebenga A."/>
            <person name="Young D."/>
            <person name="Pisabarro A."/>
            <person name="Eastwood D.C."/>
            <person name="Martin F."/>
            <person name="Cullen D."/>
            <person name="Grigoriev I.V."/>
            <person name="Hibbett D.S."/>
        </authorList>
    </citation>
    <scope>NUCLEOTIDE SEQUENCE [LARGE SCALE GENOMIC DNA]</scope>
    <source>
        <strain evidence="12">RWD-64-598 SS2</strain>
    </source>
</reference>
<dbReference type="KEGG" id="cput:CONPUDRAFT_111722"/>
<dbReference type="InterPro" id="IPR011150">
    <property type="entry name" value="Cutinase_monf"/>
</dbReference>
<dbReference type="EMBL" id="JH711587">
    <property type="protein sequence ID" value="EIW75914.1"/>
    <property type="molecule type" value="Genomic_DNA"/>
</dbReference>
<feature type="chain" id="PRO_5024418418" description="cutinase" evidence="10">
    <location>
        <begin position="18"/>
        <end position="285"/>
    </location>
</feature>
<keyword evidence="7 9" id="KW-1015">Disulfide bond</keyword>
<evidence type="ECO:0000256" key="1">
    <source>
        <dbReference type="ARBA" id="ARBA00004613"/>
    </source>
</evidence>
<dbReference type="SMART" id="SM01110">
    <property type="entry name" value="Cutinase"/>
    <property type="match status" value="1"/>
</dbReference>
<evidence type="ECO:0000313" key="11">
    <source>
        <dbReference type="EMBL" id="EIW75914.1"/>
    </source>
</evidence>
<dbReference type="InterPro" id="IPR000675">
    <property type="entry name" value="Cutinase/axe"/>
</dbReference>
<sequence length="285" mass="29769">MKLFLASLATYLTFTSATPVRRGGDDTVNDMSSVISGSAPCAAVGVLFARGTFDSGNIGVWVGPDFNDALKSNIPSVAVEGVDPTAYPATLDSYLSEGGSNSGAQSMAQTAQAYVQKCPNAALVIAGWSQGALVAHKALDQLDDATRGKVAGLVTFGDPWHLFSDETPSVTTQGYCVTGTVFDPLCANLPSDFKLPTSVDDIVGPFKDLPSAVQGWEQTKAAASLVEQFPGELSDAWDGFVQNLQQGGIQRAMLTPQHFTYGNNGMASQAAQYIAGLDMVKAAQA</sequence>
<evidence type="ECO:0000256" key="7">
    <source>
        <dbReference type="ARBA" id="ARBA00023157"/>
    </source>
</evidence>
<feature type="signal peptide" evidence="10">
    <location>
        <begin position="1"/>
        <end position="17"/>
    </location>
</feature>
<feature type="disulfide bond" evidence="9">
    <location>
        <begin position="41"/>
        <end position="118"/>
    </location>
</feature>
<evidence type="ECO:0000256" key="8">
    <source>
        <dbReference type="ARBA" id="ARBA00034045"/>
    </source>
</evidence>
<keyword evidence="6" id="KW-0378">Hydrolase</keyword>
<dbReference type="PANTHER" id="PTHR48250:SF3">
    <property type="entry name" value="CUTINASE 1-RELATED"/>
    <property type="match status" value="1"/>
</dbReference>
<dbReference type="Pfam" id="PF01083">
    <property type="entry name" value="Cutinase"/>
    <property type="match status" value="1"/>
</dbReference>
<dbReference type="InterPro" id="IPR029058">
    <property type="entry name" value="AB_hydrolase_fold"/>
</dbReference>
<comment type="catalytic activity">
    <reaction evidence="8">
        <text>cutin + H2O = cutin monomers.</text>
        <dbReference type="EC" id="3.1.1.74"/>
    </reaction>
</comment>
<dbReference type="OMA" id="IGVWVGP"/>
<evidence type="ECO:0000256" key="9">
    <source>
        <dbReference type="PIRSR" id="PIRSR611150-2"/>
    </source>
</evidence>
<protein>
    <recommendedName>
        <fullName evidence="3">cutinase</fullName>
        <ecNumber evidence="3">3.1.1.74</ecNumber>
    </recommendedName>
</protein>
<evidence type="ECO:0000256" key="4">
    <source>
        <dbReference type="ARBA" id="ARBA00022525"/>
    </source>
</evidence>
<dbReference type="PANTHER" id="PTHR48250">
    <property type="entry name" value="CUTINASE 2-RELATED"/>
    <property type="match status" value="1"/>
</dbReference>
<dbReference type="GO" id="GO:0005576">
    <property type="term" value="C:extracellular region"/>
    <property type="evidence" value="ECO:0007669"/>
    <property type="project" value="UniProtKB-SubCell"/>
</dbReference>
<keyword evidence="5 10" id="KW-0732">Signal</keyword>
<gene>
    <name evidence="11" type="ORF">CONPUDRAFT_111722</name>
</gene>
<dbReference type="GeneID" id="19198902"/>
<evidence type="ECO:0000256" key="10">
    <source>
        <dbReference type="SAM" id="SignalP"/>
    </source>
</evidence>
<name>A0A5M3MAM5_CONPW</name>
<comment type="caution">
    <text evidence="11">The sequence shown here is derived from an EMBL/GenBank/DDBJ whole genome shotgun (WGS) entry which is preliminary data.</text>
</comment>
<evidence type="ECO:0000256" key="6">
    <source>
        <dbReference type="ARBA" id="ARBA00022801"/>
    </source>
</evidence>
<evidence type="ECO:0000256" key="3">
    <source>
        <dbReference type="ARBA" id="ARBA00013095"/>
    </source>
</evidence>
<accession>A0A5M3MAM5</accession>
<dbReference type="GO" id="GO:0016052">
    <property type="term" value="P:carbohydrate catabolic process"/>
    <property type="evidence" value="ECO:0007669"/>
    <property type="project" value="TreeGrafter"/>
</dbReference>
<comment type="similarity">
    <text evidence="2">Belongs to the cutinase family.</text>
</comment>
<dbReference type="Proteomes" id="UP000053558">
    <property type="component" value="Unassembled WGS sequence"/>
</dbReference>
<evidence type="ECO:0000256" key="2">
    <source>
        <dbReference type="ARBA" id="ARBA00007534"/>
    </source>
</evidence>
<organism evidence="11 12">
    <name type="scientific">Coniophora puteana (strain RWD-64-598)</name>
    <name type="common">Brown rot fungus</name>
    <dbReference type="NCBI Taxonomy" id="741705"/>
    <lineage>
        <taxon>Eukaryota</taxon>
        <taxon>Fungi</taxon>
        <taxon>Dikarya</taxon>
        <taxon>Basidiomycota</taxon>
        <taxon>Agaricomycotina</taxon>
        <taxon>Agaricomycetes</taxon>
        <taxon>Agaricomycetidae</taxon>
        <taxon>Boletales</taxon>
        <taxon>Coniophorineae</taxon>
        <taxon>Coniophoraceae</taxon>
        <taxon>Coniophora</taxon>
    </lineage>
</organism>
<evidence type="ECO:0000313" key="12">
    <source>
        <dbReference type="Proteomes" id="UP000053558"/>
    </source>
</evidence>
<dbReference type="RefSeq" id="XP_007773909.1">
    <property type="nucleotide sequence ID" value="XM_007775719.1"/>
</dbReference>
<comment type="subcellular location">
    <subcellularLocation>
        <location evidence="1">Secreted</location>
    </subcellularLocation>
</comment>
<dbReference type="AlphaFoldDB" id="A0A5M3MAM5"/>
<keyword evidence="12" id="KW-1185">Reference proteome</keyword>
<dbReference type="GO" id="GO:0050525">
    <property type="term" value="F:cutinase activity"/>
    <property type="evidence" value="ECO:0007669"/>
    <property type="project" value="UniProtKB-EC"/>
</dbReference>
<dbReference type="EC" id="3.1.1.74" evidence="3"/>
<evidence type="ECO:0000256" key="5">
    <source>
        <dbReference type="ARBA" id="ARBA00022729"/>
    </source>
</evidence>